<dbReference type="PANTHER" id="PTHR43201">
    <property type="entry name" value="ACYL-COA SYNTHETASE"/>
    <property type="match status" value="1"/>
</dbReference>
<keyword evidence="2" id="KW-0436">Ligase</keyword>
<evidence type="ECO:0000259" key="3">
    <source>
        <dbReference type="Pfam" id="PF00501"/>
    </source>
</evidence>
<dbReference type="InterPro" id="IPR020459">
    <property type="entry name" value="AMP-binding"/>
</dbReference>
<dbReference type="GO" id="GO:0006631">
    <property type="term" value="P:fatty acid metabolic process"/>
    <property type="evidence" value="ECO:0007669"/>
    <property type="project" value="TreeGrafter"/>
</dbReference>
<dbReference type="Pfam" id="PF13193">
    <property type="entry name" value="AMP-binding_C"/>
    <property type="match status" value="1"/>
</dbReference>
<gene>
    <name evidence="5" type="ORF">SAMN04244573_03914</name>
</gene>
<feature type="domain" description="AMP-dependent synthetase/ligase" evidence="3">
    <location>
        <begin position="8"/>
        <end position="371"/>
    </location>
</feature>
<proteinExistence type="inferred from homology"/>
<protein>
    <submittedName>
        <fullName evidence="5">Long-chain acyl-CoA synthetase</fullName>
    </submittedName>
</protein>
<dbReference type="Pfam" id="PF00501">
    <property type="entry name" value="AMP-binding"/>
    <property type="match status" value="1"/>
</dbReference>
<dbReference type="Gene3D" id="3.40.50.12780">
    <property type="entry name" value="N-terminal domain of ligase-like"/>
    <property type="match status" value="1"/>
</dbReference>
<feature type="domain" description="AMP-binding enzyme C-terminal" evidence="4">
    <location>
        <begin position="421"/>
        <end position="497"/>
    </location>
</feature>
<evidence type="ECO:0000313" key="6">
    <source>
        <dbReference type="Proteomes" id="UP000199267"/>
    </source>
</evidence>
<dbReference type="EMBL" id="FOFJ01000064">
    <property type="protein sequence ID" value="SER59014.1"/>
    <property type="molecule type" value="Genomic_DNA"/>
</dbReference>
<name>A0A1H9QEW5_9GAMM</name>
<dbReference type="InterPro" id="IPR045851">
    <property type="entry name" value="AMP-bd_C_sf"/>
</dbReference>
<dbReference type="InterPro" id="IPR025110">
    <property type="entry name" value="AMP-bd_C"/>
</dbReference>
<sequence>MNLAQLLARSARTFPERPAVMVGTRPLHTYAGLAARAARLAGFLRRNLRLEAGDRVAIYMSNCPEYLECLYGMLWAGLVAVPINAKLHPREASYILADAGARLACVSRDLADGLGACLAGEGPELPVLMPGDSLYIYAVSALAIPVQERAPDDLAWLFYTSGTTGKPKGVMLSHRNLLAMTSCFFMDVDPVAEEDVAVYAAPLSHGAGLYSFPYVLRACRHVIPESGRFEPDELIALAGRIGRLAMFAAPNMMKRLVAGVKHAGTDPSGFRTLIYGGGPMYAEDIIEALEVMGPRFVQIYGQGESPMTITALSRAVLADRSEPTWASRIASVGVAQSLVEVRIVDAEGRPLANGEVGEVVVRGETVMSGYWRLPEASAAVLRDGWLWTGDMGTMDSHGFVTLKDRSKDVIISGGSNIYPREVEELLLSHPAVREVSVVGRRDPEWGEVVVAFVVAESDATGLGADELDRYCLERISRFKRPKDYRFVDELPKNNYGKVLKTALRNLLDDAPAL</sequence>
<dbReference type="Proteomes" id="UP000199267">
    <property type="component" value="Unassembled WGS sequence"/>
</dbReference>
<comment type="similarity">
    <text evidence="1">Belongs to the ATP-dependent AMP-binding enzyme family.</text>
</comment>
<dbReference type="InterPro" id="IPR020845">
    <property type="entry name" value="AMP-binding_CS"/>
</dbReference>
<dbReference type="GO" id="GO:0031956">
    <property type="term" value="F:medium-chain fatty acid-CoA ligase activity"/>
    <property type="evidence" value="ECO:0007669"/>
    <property type="project" value="TreeGrafter"/>
</dbReference>
<dbReference type="PANTHER" id="PTHR43201:SF5">
    <property type="entry name" value="MEDIUM-CHAIN ACYL-COA LIGASE ACSF2, MITOCHONDRIAL"/>
    <property type="match status" value="1"/>
</dbReference>
<dbReference type="Gene3D" id="3.30.300.30">
    <property type="match status" value="1"/>
</dbReference>
<evidence type="ECO:0000313" key="5">
    <source>
        <dbReference type="EMBL" id="SER59014.1"/>
    </source>
</evidence>
<dbReference type="PROSITE" id="PS00455">
    <property type="entry name" value="AMP_BINDING"/>
    <property type="match status" value="1"/>
</dbReference>
<dbReference type="PRINTS" id="PR00154">
    <property type="entry name" value="AMPBINDING"/>
</dbReference>
<evidence type="ECO:0000256" key="2">
    <source>
        <dbReference type="ARBA" id="ARBA00022598"/>
    </source>
</evidence>
<dbReference type="InterPro" id="IPR042099">
    <property type="entry name" value="ANL_N_sf"/>
</dbReference>
<organism evidence="5 6">
    <name type="scientific">Azotobacter beijerinckii</name>
    <dbReference type="NCBI Taxonomy" id="170623"/>
    <lineage>
        <taxon>Bacteria</taxon>
        <taxon>Pseudomonadati</taxon>
        <taxon>Pseudomonadota</taxon>
        <taxon>Gammaproteobacteria</taxon>
        <taxon>Pseudomonadales</taxon>
        <taxon>Pseudomonadaceae</taxon>
        <taxon>Azotobacter</taxon>
    </lineage>
</organism>
<reference evidence="5 6" key="1">
    <citation type="submission" date="2016-10" db="EMBL/GenBank/DDBJ databases">
        <authorList>
            <person name="de Groot N.N."/>
        </authorList>
    </citation>
    <scope>NUCLEOTIDE SEQUENCE [LARGE SCALE GENOMIC DNA]</scope>
    <source>
        <strain evidence="5 6">DSM 378</strain>
    </source>
</reference>
<dbReference type="FunFam" id="3.30.300.30:FF:000008">
    <property type="entry name" value="2,3-dihydroxybenzoate-AMP ligase"/>
    <property type="match status" value="1"/>
</dbReference>
<accession>A0A1H9QEW5</accession>
<dbReference type="AlphaFoldDB" id="A0A1H9QEW5"/>
<dbReference type="SUPFAM" id="SSF56801">
    <property type="entry name" value="Acetyl-CoA synthetase-like"/>
    <property type="match status" value="1"/>
</dbReference>
<dbReference type="InterPro" id="IPR000873">
    <property type="entry name" value="AMP-dep_synth/lig_dom"/>
</dbReference>
<evidence type="ECO:0000256" key="1">
    <source>
        <dbReference type="ARBA" id="ARBA00006432"/>
    </source>
</evidence>
<evidence type="ECO:0000259" key="4">
    <source>
        <dbReference type="Pfam" id="PF13193"/>
    </source>
</evidence>
<dbReference type="RefSeq" id="WP_090624844.1">
    <property type="nucleotide sequence ID" value="NZ_FOFJ01000064.1"/>
</dbReference>